<sequence length="281" mass="30708">MSPRRKERNGVGVDSGPERARTGRLRATERAFEYWMLAYRRTWRGTAVSTFLMPVLFLAALGLGLGSFVDTGPGRAALGGQTYLTFIAPGLLAATAMQTAALESSYPVMGAWKWFKSYYAMLATPLRPVDVLVGHLLFVGFRVLTTCLVYLVVISAFGAVRSPWGVLTVVAGLLTGLAVAAPTFALATIADRDTVLSIYFRLAILPMFLFSGAFFPVEQLPALVRLVAYATPLWHGVEMARMFAYGIPEPGRIVLGVGYLCTWVGAGTWWAAHAFRRRLFV</sequence>
<evidence type="ECO:0000256" key="1">
    <source>
        <dbReference type="ARBA" id="ARBA00004141"/>
    </source>
</evidence>
<organism evidence="9 10">
    <name type="scientific">Thermasporomyces composti</name>
    <dbReference type="NCBI Taxonomy" id="696763"/>
    <lineage>
        <taxon>Bacteria</taxon>
        <taxon>Bacillati</taxon>
        <taxon>Actinomycetota</taxon>
        <taxon>Actinomycetes</taxon>
        <taxon>Propionibacteriales</taxon>
        <taxon>Nocardioidaceae</taxon>
        <taxon>Thermasporomyces</taxon>
    </lineage>
</organism>
<dbReference type="Proteomes" id="UP000256485">
    <property type="component" value="Unassembled WGS sequence"/>
</dbReference>
<evidence type="ECO:0000256" key="3">
    <source>
        <dbReference type="ARBA" id="ARBA00022989"/>
    </source>
</evidence>
<dbReference type="PROSITE" id="PS51012">
    <property type="entry name" value="ABC_TM2"/>
    <property type="match status" value="1"/>
</dbReference>
<feature type="transmembrane region" description="Helical" evidence="6">
    <location>
        <begin position="164"/>
        <end position="186"/>
    </location>
</feature>
<dbReference type="InterPro" id="IPR047817">
    <property type="entry name" value="ABC2_TM_bact-type"/>
</dbReference>
<reference evidence="9 10" key="1">
    <citation type="submission" date="2018-08" db="EMBL/GenBank/DDBJ databases">
        <title>Sequencing the genomes of 1000 actinobacteria strains.</title>
        <authorList>
            <person name="Klenk H.-P."/>
        </authorList>
    </citation>
    <scope>NUCLEOTIDE SEQUENCE [LARGE SCALE GENOMIC DNA]</scope>
    <source>
        <strain evidence="9 10">DSM 22891</strain>
    </source>
</reference>
<dbReference type="InterPro" id="IPR013525">
    <property type="entry name" value="ABC2_TM"/>
</dbReference>
<name>A0A3D9VA99_THECX</name>
<keyword evidence="10" id="KW-1185">Reference proteome</keyword>
<protein>
    <recommendedName>
        <fullName evidence="6">Transport permease protein</fullName>
    </recommendedName>
</protein>
<keyword evidence="5" id="KW-0046">Antibiotic resistance</keyword>
<dbReference type="GO" id="GO:0140359">
    <property type="term" value="F:ABC-type transporter activity"/>
    <property type="evidence" value="ECO:0007669"/>
    <property type="project" value="InterPro"/>
</dbReference>
<gene>
    <name evidence="9" type="ORF">DFJ64_0445</name>
</gene>
<keyword evidence="3 6" id="KW-1133">Transmembrane helix</keyword>
<dbReference type="PIRSF" id="PIRSF006648">
    <property type="entry name" value="DrrB"/>
    <property type="match status" value="1"/>
</dbReference>
<dbReference type="EMBL" id="QTUC01000001">
    <property type="protein sequence ID" value="REF35074.1"/>
    <property type="molecule type" value="Genomic_DNA"/>
</dbReference>
<keyword evidence="4 6" id="KW-0472">Membrane</keyword>
<feature type="region of interest" description="Disordered" evidence="7">
    <location>
        <begin position="1"/>
        <end position="22"/>
    </location>
</feature>
<evidence type="ECO:0000313" key="10">
    <source>
        <dbReference type="Proteomes" id="UP000256485"/>
    </source>
</evidence>
<accession>A0A3D9VA99</accession>
<dbReference type="PRINTS" id="PR00164">
    <property type="entry name" value="ABC2TRNSPORT"/>
</dbReference>
<feature type="transmembrane region" description="Helical" evidence="6">
    <location>
        <begin position="198"/>
        <end position="217"/>
    </location>
</feature>
<feature type="transmembrane region" description="Helical" evidence="6">
    <location>
        <begin position="253"/>
        <end position="272"/>
    </location>
</feature>
<comment type="similarity">
    <text evidence="6">Belongs to the ABC-2 integral membrane protein family.</text>
</comment>
<feature type="transmembrane region" description="Helical" evidence="6">
    <location>
        <begin position="129"/>
        <end position="158"/>
    </location>
</feature>
<dbReference type="InterPro" id="IPR000412">
    <property type="entry name" value="ABC_2_transport"/>
</dbReference>
<proteinExistence type="inferred from homology"/>
<feature type="transmembrane region" description="Helical" evidence="6">
    <location>
        <begin position="46"/>
        <end position="66"/>
    </location>
</feature>
<dbReference type="RefSeq" id="WP_245940913.1">
    <property type="nucleotide sequence ID" value="NZ_QTUC01000001.1"/>
</dbReference>
<keyword evidence="6" id="KW-1003">Cell membrane</keyword>
<comment type="subcellular location">
    <subcellularLocation>
        <location evidence="6">Cell membrane</location>
        <topology evidence="6">Multi-pass membrane protein</topology>
    </subcellularLocation>
    <subcellularLocation>
        <location evidence="1">Membrane</location>
        <topology evidence="1">Multi-pass membrane protein</topology>
    </subcellularLocation>
</comment>
<dbReference type="GO" id="GO:0046677">
    <property type="term" value="P:response to antibiotic"/>
    <property type="evidence" value="ECO:0007669"/>
    <property type="project" value="UniProtKB-KW"/>
</dbReference>
<evidence type="ECO:0000313" key="9">
    <source>
        <dbReference type="EMBL" id="REF35074.1"/>
    </source>
</evidence>
<evidence type="ECO:0000256" key="5">
    <source>
        <dbReference type="ARBA" id="ARBA00023251"/>
    </source>
</evidence>
<keyword evidence="6" id="KW-0813">Transport</keyword>
<evidence type="ECO:0000259" key="8">
    <source>
        <dbReference type="PROSITE" id="PS51012"/>
    </source>
</evidence>
<dbReference type="Pfam" id="PF01061">
    <property type="entry name" value="ABC2_membrane"/>
    <property type="match status" value="1"/>
</dbReference>
<keyword evidence="2 6" id="KW-0812">Transmembrane</keyword>
<evidence type="ECO:0000256" key="6">
    <source>
        <dbReference type="RuleBase" id="RU361157"/>
    </source>
</evidence>
<dbReference type="InterPro" id="IPR051784">
    <property type="entry name" value="Nod_factor_ABC_transporter"/>
</dbReference>
<dbReference type="PANTHER" id="PTHR43229">
    <property type="entry name" value="NODULATION PROTEIN J"/>
    <property type="match status" value="1"/>
</dbReference>
<dbReference type="AlphaFoldDB" id="A0A3D9VA99"/>
<evidence type="ECO:0000256" key="2">
    <source>
        <dbReference type="ARBA" id="ARBA00022692"/>
    </source>
</evidence>
<dbReference type="PANTHER" id="PTHR43229:SF2">
    <property type="entry name" value="NODULATION PROTEIN J"/>
    <property type="match status" value="1"/>
</dbReference>
<feature type="transmembrane region" description="Helical" evidence="6">
    <location>
        <begin position="86"/>
        <end position="108"/>
    </location>
</feature>
<evidence type="ECO:0000256" key="7">
    <source>
        <dbReference type="SAM" id="MobiDB-lite"/>
    </source>
</evidence>
<feature type="domain" description="ABC transmembrane type-2" evidence="8">
    <location>
        <begin position="45"/>
        <end position="278"/>
    </location>
</feature>
<comment type="caution">
    <text evidence="9">The sequence shown here is derived from an EMBL/GenBank/DDBJ whole genome shotgun (WGS) entry which is preliminary data.</text>
</comment>
<dbReference type="GO" id="GO:0043190">
    <property type="term" value="C:ATP-binding cassette (ABC) transporter complex"/>
    <property type="evidence" value="ECO:0007669"/>
    <property type="project" value="InterPro"/>
</dbReference>
<evidence type="ECO:0000256" key="4">
    <source>
        <dbReference type="ARBA" id="ARBA00023136"/>
    </source>
</evidence>